<protein>
    <submittedName>
        <fullName evidence="2">Uncharacterized protein</fullName>
    </submittedName>
</protein>
<dbReference type="EMBL" id="GEZM01056140">
    <property type="protein sequence ID" value="JAV72826.1"/>
    <property type="molecule type" value="Transcribed_RNA"/>
</dbReference>
<reference evidence="2" key="1">
    <citation type="journal article" date="2016" name="Sci. Rep.">
        <title>Molecular characterization of firefly nuptial gifts: a multi-omics approach sheds light on postcopulatory sexual selection.</title>
        <authorList>
            <person name="Al-Wathiqui N."/>
            <person name="Fallon T.R."/>
            <person name="South A."/>
            <person name="Weng J.K."/>
            <person name="Lewis S.M."/>
        </authorList>
    </citation>
    <scope>NUCLEOTIDE SEQUENCE</scope>
</reference>
<keyword evidence="1" id="KW-0812">Transmembrane</keyword>
<dbReference type="AlphaFoldDB" id="A0A1Y1LMK1"/>
<keyword evidence="1" id="KW-1133">Transmembrane helix</keyword>
<feature type="transmembrane region" description="Helical" evidence="1">
    <location>
        <begin position="64"/>
        <end position="85"/>
    </location>
</feature>
<evidence type="ECO:0000256" key="1">
    <source>
        <dbReference type="SAM" id="Phobius"/>
    </source>
</evidence>
<name>A0A1Y1LMK1_PHOPY</name>
<keyword evidence="1" id="KW-0472">Membrane</keyword>
<accession>A0A1Y1LMK1</accession>
<organism evidence="2">
    <name type="scientific">Photinus pyralis</name>
    <name type="common">Common eastern firefly</name>
    <name type="synonym">Lampyris pyralis</name>
    <dbReference type="NCBI Taxonomy" id="7054"/>
    <lineage>
        <taxon>Eukaryota</taxon>
        <taxon>Metazoa</taxon>
        <taxon>Ecdysozoa</taxon>
        <taxon>Arthropoda</taxon>
        <taxon>Hexapoda</taxon>
        <taxon>Insecta</taxon>
        <taxon>Pterygota</taxon>
        <taxon>Neoptera</taxon>
        <taxon>Endopterygota</taxon>
        <taxon>Coleoptera</taxon>
        <taxon>Polyphaga</taxon>
        <taxon>Elateriformia</taxon>
        <taxon>Elateroidea</taxon>
        <taxon>Lampyridae</taxon>
        <taxon>Lampyrinae</taxon>
        <taxon>Photinus</taxon>
    </lineage>
</organism>
<proteinExistence type="predicted"/>
<sequence>MHNHDMNAKPDIPPIMAPFGDIHGKRTPIPNNAREGPPVMAPILIVNCNTAPNFSTTKTRATQIAPKITMVLFMSMFTFLSVNFSTKSGLQKSSKTTAAMELRPVDKELRAALKTPATNNPGKPG</sequence>
<evidence type="ECO:0000313" key="2">
    <source>
        <dbReference type="EMBL" id="JAV72826.1"/>
    </source>
</evidence>